<dbReference type="AlphaFoldDB" id="A9DNY0"/>
<reference evidence="1 2" key="1">
    <citation type="journal article" date="2011" name="J. Bacteriol.">
        <title>Genome sequence of the algicidal bacterium Kordia algicida OT-1.</title>
        <authorList>
            <person name="Lee H.S."/>
            <person name="Kang S.G."/>
            <person name="Kwon K.K."/>
            <person name="Lee J.H."/>
            <person name="Kim S.J."/>
        </authorList>
    </citation>
    <scope>NUCLEOTIDE SEQUENCE [LARGE SCALE GENOMIC DNA]</scope>
    <source>
        <strain evidence="1 2">OT-1</strain>
    </source>
</reference>
<evidence type="ECO:0000313" key="2">
    <source>
        <dbReference type="Proteomes" id="UP000002945"/>
    </source>
</evidence>
<proteinExistence type="predicted"/>
<dbReference type="HOGENOM" id="CLU_195218_0_0_10"/>
<keyword evidence="2" id="KW-1185">Reference proteome</keyword>
<name>A9DNY0_9FLAO</name>
<organism evidence="1 2">
    <name type="scientific">Kordia algicida OT-1</name>
    <dbReference type="NCBI Taxonomy" id="391587"/>
    <lineage>
        <taxon>Bacteria</taxon>
        <taxon>Pseudomonadati</taxon>
        <taxon>Bacteroidota</taxon>
        <taxon>Flavobacteriia</taxon>
        <taxon>Flavobacteriales</taxon>
        <taxon>Flavobacteriaceae</taxon>
        <taxon>Kordia</taxon>
    </lineage>
</organism>
<evidence type="ECO:0000313" key="1">
    <source>
        <dbReference type="EMBL" id="EDP97308.1"/>
    </source>
</evidence>
<protein>
    <submittedName>
        <fullName evidence="1">Uncharacterized protein</fullName>
    </submittedName>
</protein>
<dbReference type="EMBL" id="ABIB01000002">
    <property type="protein sequence ID" value="EDP97308.1"/>
    <property type="molecule type" value="Genomic_DNA"/>
</dbReference>
<dbReference type="RefSeq" id="WP_007096358.1">
    <property type="nucleotide sequence ID" value="NZ_CP142125.1"/>
</dbReference>
<dbReference type="Proteomes" id="UP000002945">
    <property type="component" value="Unassembled WGS sequence"/>
</dbReference>
<accession>A9DNY0</accession>
<gene>
    <name evidence="1" type="ORF">KAOT1_19137</name>
</gene>
<sequence length="61" mass="6991">MGKAQLRELVKPISTRYASTIINEVIAKQRDVPLSFAKNQKIVFQKEVRIVLDFLGLECED</sequence>
<comment type="caution">
    <text evidence="1">The sequence shown here is derived from an EMBL/GenBank/DDBJ whole genome shotgun (WGS) entry which is preliminary data.</text>
</comment>